<dbReference type="AlphaFoldDB" id="A0A816XSC5"/>
<dbReference type="Pfam" id="PF03184">
    <property type="entry name" value="DDE_1"/>
    <property type="match status" value="1"/>
</dbReference>
<protein>
    <submittedName>
        <fullName evidence="4">Uncharacterized protein</fullName>
    </submittedName>
</protein>
<evidence type="ECO:0000259" key="3">
    <source>
        <dbReference type="Pfam" id="PF03221"/>
    </source>
</evidence>
<reference evidence="4" key="1">
    <citation type="submission" date="2021-02" db="EMBL/GenBank/DDBJ databases">
        <authorList>
            <person name="Nowell W R."/>
        </authorList>
    </citation>
    <scope>NUCLEOTIDE SEQUENCE</scope>
</reference>
<evidence type="ECO:0000256" key="1">
    <source>
        <dbReference type="ARBA" id="ARBA00023125"/>
    </source>
</evidence>
<dbReference type="PANTHER" id="PTHR19303:SF73">
    <property type="entry name" value="PROTEIN PDC2"/>
    <property type="match status" value="1"/>
</dbReference>
<dbReference type="InterPro" id="IPR004875">
    <property type="entry name" value="DDE_SF_endonuclease_dom"/>
</dbReference>
<dbReference type="Gene3D" id="1.10.10.60">
    <property type="entry name" value="Homeodomain-like"/>
    <property type="match status" value="2"/>
</dbReference>
<feature type="domain" description="HTH CENPB-type" evidence="3">
    <location>
        <begin position="74"/>
        <end position="134"/>
    </location>
</feature>
<dbReference type="InterPro" id="IPR050863">
    <property type="entry name" value="CenT-Element_Derived"/>
</dbReference>
<dbReference type="EMBL" id="CAJOBI010003907">
    <property type="protein sequence ID" value="CAF3984565.1"/>
    <property type="molecule type" value="Genomic_DNA"/>
</dbReference>
<sequence length="326" mass="37999">MTTKHTLTLSEKIQLIRENEEKVSYRTLADKYKISIGSVSNIIKRKVEYIESYEQNESSTKKRDLRDEFSQQHDQQVYEWFVVQRSKNIPVSGPLLQERARQNFRIRHSIQHRVICGESAAVNPKTVDEWKKRLPSIIEQYDPNDVYNTDETGLFFKALLDRSLFMAKEACKGGKRLKERFTVLLCTNMTGTDKLKPLLIGKATKPRCFKQLNIKELPVTWRSNRTSWMSASLFDDWLVCVNQIMIKQKRKILLFIDNAPCHNADIEYSNISLKFFPPNTTSEQQPLDQGIIKNSLISQLDSQLTQLFIDSKGVKQTTIDDFFHRN</sequence>
<proteinExistence type="predicted"/>
<accession>A0A816XSC5</accession>
<dbReference type="SUPFAM" id="SSF46689">
    <property type="entry name" value="Homeodomain-like"/>
    <property type="match status" value="1"/>
</dbReference>
<comment type="caution">
    <text evidence="4">The sequence shown here is derived from an EMBL/GenBank/DDBJ whole genome shotgun (WGS) entry which is preliminary data.</text>
</comment>
<evidence type="ECO:0000313" key="6">
    <source>
        <dbReference type="EMBL" id="CAF3984565.1"/>
    </source>
</evidence>
<evidence type="ECO:0000313" key="5">
    <source>
        <dbReference type="EMBL" id="CAF3943273.1"/>
    </source>
</evidence>
<dbReference type="GO" id="GO:0005634">
    <property type="term" value="C:nucleus"/>
    <property type="evidence" value="ECO:0007669"/>
    <property type="project" value="TreeGrafter"/>
</dbReference>
<dbReference type="Pfam" id="PF03221">
    <property type="entry name" value="HTH_Tnp_Tc5"/>
    <property type="match status" value="1"/>
</dbReference>
<dbReference type="InterPro" id="IPR006600">
    <property type="entry name" value="HTH_CenpB_DNA-bd_dom"/>
</dbReference>
<evidence type="ECO:0000313" key="4">
    <source>
        <dbReference type="EMBL" id="CAF2150218.1"/>
    </source>
</evidence>
<dbReference type="Proteomes" id="UP000681720">
    <property type="component" value="Unassembled WGS sequence"/>
</dbReference>
<dbReference type="InterPro" id="IPR009057">
    <property type="entry name" value="Homeodomain-like_sf"/>
</dbReference>
<dbReference type="GO" id="GO:0003677">
    <property type="term" value="F:DNA binding"/>
    <property type="evidence" value="ECO:0007669"/>
    <property type="project" value="UniProtKB-KW"/>
</dbReference>
<dbReference type="EMBL" id="CAJOBJ010002856">
    <property type="protein sequence ID" value="CAF3943273.1"/>
    <property type="molecule type" value="Genomic_DNA"/>
</dbReference>
<organism evidence="4 7">
    <name type="scientific">Rotaria magnacalcarata</name>
    <dbReference type="NCBI Taxonomy" id="392030"/>
    <lineage>
        <taxon>Eukaryota</taxon>
        <taxon>Metazoa</taxon>
        <taxon>Spiralia</taxon>
        <taxon>Gnathifera</taxon>
        <taxon>Rotifera</taxon>
        <taxon>Eurotatoria</taxon>
        <taxon>Bdelloidea</taxon>
        <taxon>Philodinida</taxon>
        <taxon>Philodinidae</taxon>
        <taxon>Rotaria</taxon>
    </lineage>
</organism>
<dbReference type="Proteomes" id="UP000663824">
    <property type="component" value="Unassembled WGS sequence"/>
</dbReference>
<dbReference type="EMBL" id="CAJNRE010016980">
    <property type="protein sequence ID" value="CAF2150218.1"/>
    <property type="molecule type" value="Genomic_DNA"/>
</dbReference>
<evidence type="ECO:0000259" key="2">
    <source>
        <dbReference type="Pfam" id="PF03184"/>
    </source>
</evidence>
<name>A0A816XSC5_9BILA</name>
<keyword evidence="1" id="KW-0238">DNA-binding</keyword>
<dbReference type="PANTHER" id="PTHR19303">
    <property type="entry name" value="TRANSPOSON"/>
    <property type="match status" value="1"/>
</dbReference>
<evidence type="ECO:0000313" key="7">
    <source>
        <dbReference type="Proteomes" id="UP000663824"/>
    </source>
</evidence>
<feature type="domain" description="DDE-1" evidence="2">
    <location>
        <begin position="178"/>
        <end position="294"/>
    </location>
</feature>
<gene>
    <name evidence="5" type="ORF">GIL414_LOCUS8700</name>
    <name evidence="4" type="ORF">MBJ925_LOCUS31095</name>
    <name evidence="6" type="ORF">SMN809_LOCUS11049</name>
</gene>
<dbReference type="Proteomes" id="UP000676336">
    <property type="component" value="Unassembled WGS sequence"/>
</dbReference>